<feature type="transmembrane region" description="Helical" evidence="7">
    <location>
        <begin position="33"/>
        <end position="59"/>
    </location>
</feature>
<keyword evidence="9" id="KW-1185">Reference proteome</keyword>
<dbReference type="PANTHER" id="PTHR43549:SF3">
    <property type="entry name" value="MULTIDRUG RESISTANCE PROTEIN YPNP-RELATED"/>
    <property type="match status" value="1"/>
</dbReference>
<evidence type="ECO:0000256" key="5">
    <source>
        <dbReference type="ARBA" id="ARBA00022989"/>
    </source>
</evidence>
<accession>A0ABV8AZY9</accession>
<name>A0ABV8AZY9_9BACI</name>
<evidence type="ECO:0000256" key="7">
    <source>
        <dbReference type="SAM" id="Phobius"/>
    </source>
</evidence>
<keyword evidence="5 7" id="KW-1133">Transmembrane helix</keyword>
<evidence type="ECO:0000256" key="6">
    <source>
        <dbReference type="ARBA" id="ARBA00023136"/>
    </source>
</evidence>
<dbReference type="Proteomes" id="UP001595752">
    <property type="component" value="Unassembled WGS sequence"/>
</dbReference>
<organism evidence="8 9">
    <name type="scientific">Bacillus songklensis</name>
    <dbReference type="NCBI Taxonomy" id="1069116"/>
    <lineage>
        <taxon>Bacteria</taxon>
        <taxon>Bacillati</taxon>
        <taxon>Bacillota</taxon>
        <taxon>Bacilli</taxon>
        <taxon>Bacillales</taxon>
        <taxon>Bacillaceae</taxon>
        <taxon>Bacillus</taxon>
    </lineage>
</organism>
<evidence type="ECO:0000313" key="8">
    <source>
        <dbReference type="EMBL" id="MFC3883563.1"/>
    </source>
</evidence>
<dbReference type="RefSeq" id="WP_377914151.1">
    <property type="nucleotide sequence ID" value="NZ_JBHRZT010000032.1"/>
</dbReference>
<feature type="transmembrane region" description="Helical" evidence="7">
    <location>
        <begin position="128"/>
        <end position="148"/>
    </location>
</feature>
<dbReference type="PANTHER" id="PTHR43549">
    <property type="entry name" value="MULTIDRUG RESISTANCE PROTEIN YPNP-RELATED"/>
    <property type="match status" value="1"/>
</dbReference>
<feature type="transmembrane region" description="Helical" evidence="7">
    <location>
        <begin position="71"/>
        <end position="88"/>
    </location>
</feature>
<comment type="caution">
    <text evidence="8">The sequence shown here is derived from an EMBL/GenBank/DDBJ whole genome shotgun (WGS) entry which is preliminary data.</text>
</comment>
<gene>
    <name evidence="8" type="ORF">ACFOU2_08595</name>
</gene>
<evidence type="ECO:0000256" key="1">
    <source>
        <dbReference type="ARBA" id="ARBA00004651"/>
    </source>
</evidence>
<evidence type="ECO:0000256" key="4">
    <source>
        <dbReference type="ARBA" id="ARBA00022692"/>
    </source>
</evidence>
<comment type="subcellular location">
    <subcellularLocation>
        <location evidence="1">Cell membrane</location>
        <topology evidence="1">Multi-pass membrane protein</topology>
    </subcellularLocation>
</comment>
<keyword evidence="4 7" id="KW-0812">Transmembrane</keyword>
<feature type="transmembrane region" description="Helical" evidence="7">
    <location>
        <begin position="95"/>
        <end position="116"/>
    </location>
</feature>
<protein>
    <submittedName>
        <fullName evidence="8">MATE family efflux transporter</fullName>
    </submittedName>
</protein>
<dbReference type="InterPro" id="IPR002528">
    <property type="entry name" value="MATE_fam"/>
</dbReference>
<proteinExistence type="predicted"/>
<evidence type="ECO:0000256" key="3">
    <source>
        <dbReference type="ARBA" id="ARBA00022475"/>
    </source>
</evidence>
<evidence type="ECO:0000313" key="9">
    <source>
        <dbReference type="Proteomes" id="UP001595752"/>
    </source>
</evidence>
<dbReference type="Pfam" id="PF01554">
    <property type="entry name" value="MatE"/>
    <property type="match status" value="1"/>
</dbReference>
<reference evidence="9" key="1">
    <citation type="journal article" date="2019" name="Int. J. Syst. Evol. Microbiol.">
        <title>The Global Catalogue of Microorganisms (GCM) 10K type strain sequencing project: providing services to taxonomists for standard genome sequencing and annotation.</title>
        <authorList>
            <consortium name="The Broad Institute Genomics Platform"/>
            <consortium name="The Broad Institute Genome Sequencing Center for Infectious Disease"/>
            <person name="Wu L."/>
            <person name="Ma J."/>
        </authorList>
    </citation>
    <scope>NUCLEOTIDE SEQUENCE [LARGE SCALE GENOMIC DNA]</scope>
    <source>
        <strain evidence="9">CCUG 61889</strain>
    </source>
</reference>
<sequence length="169" mass="19470">MTQHDFTKGNILKQLFIGANKWDRVHKIAPYGVIYNLVIMFLIAVLMVFFAEFGIKLFIQEEDSLQFGTQYLQMIAFFYPFLGINFILNGIVRAAGAMFQILVLNIISLWILRYPMTYVFSVLIGEKGIGFGMGTSFVIGSLIAFLYYRYGKWSKKQLFKEREREGANG</sequence>
<keyword evidence="2" id="KW-0813">Transport</keyword>
<keyword evidence="6 7" id="KW-0472">Membrane</keyword>
<evidence type="ECO:0000256" key="2">
    <source>
        <dbReference type="ARBA" id="ARBA00022448"/>
    </source>
</evidence>
<dbReference type="InterPro" id="IPR052031">
    <property type="entry name" value="Membrane_Transporter-Flippase"/>
</dbReference>
<dbReference type="EMBL" id="JBHRZT010000032">
    <property type="protein sequence ID" value="MFC3883563.1"/>
    <property type="molecule type" value="Genomic_DNA"/>
</dbReference>
<keyword evidence="3" id="KW-1003">Cell membrane</keyword>